<reference evidence="1 2" key="1">
    <citation type="submission" date="2012-06" db="EMBL/GenBank/DDBJ databases">
        <title>Complete genome of Terriglobus roseus DSM 18391.</title>
        <authorList>
            <consortium name="US DOE Joint Genome Institute (JGI-PGF)"/>
            <person name="Lucas S."/>
            <person name="Copeland A."/>
            <person name="Lapidus A."/>
            <person name="Glavina del Rio T."/>
            <person name="Dalin E."/>
            <person name="Tice H."/>
            <person name="Bruce D."/>
            <person name="Goodwin L."/>
            <person name="Pitluck S."/>
            <person name="Peters L."/>
            <person name="Mikhailova N."/>
            <person name="Munk A.C.C."/>
            <person name="Kyrpides N."/>
            <person name="Mavromatis K."/>
            <person name="Ivanova N."/>
            <person name="Brettin T."/>
            <person name="Detter J.C."/>
            <person name="Han C."/>
            <person name="Larimer F."/>
            <person name="Land M."/>
            <person name="Hauser L."/>
            <person name="Markowitz V."/>
            <person name="Cheng J.-F."/>
            <person name="Hugenholtz P."/>
            <person name="Woyke T."/>
            <person name="Wu D."/>
            <person name="Brambilla E."/>
            <person name="Klenk H.-P."/>
            <person name="Eisen J.A."/>
        </authorList>
    </citation>
    <scope>NUCLEOTIDE SEQUENCE [LARGE SCALE GENOMIC DNA]</scope>
    <source>
        <strain evidence="2">DSM 18391 / NRRL B-41598 / KBS 63</strain>
    </source>
</reference>
<proteinExistence type="predicted"/>
<protein>
    <submittedName>
        <fullName evidence="1">Uncharacterized protein</fullName>
    </submittedName>
</protein>
<keyword evidence="2" id="KW-1185">Reference proteome</keyword>
<gene>
    <name evidence="1" type="ordered locus">Terro_0927</name>
</gene>
<dbReference type="KEGG" id="trs:Terro_0927"/>
<organism evidence="1 2">
    <name type="scientific">Terriglobus roseus (strain DSM 18391 / NRRL B-41598 / KBS 63)</name>
    <dbReference type="NCBI Taxonomy" id="926566"/>
    <lineage>
        <taxon>Bacteria</taxon>
        <taxon>Pseudomonadati</taxon>
        <taxon>Acidobacteriota</taxon>
        <taxon>Terriglobia</taxon>
        <taxon>Terriglobales</taxon>
        <taxon>Acidobacteriaceae</taxon>
        <taxon>Terriglobus</taxon>
    </lineage>
</organism>
<dbReference type="OrthoDB" id="122573at2"/>
<evidence type="ECO:0000313" key="2">
    <source>
        <dbReference type="Proteomes" id="UP000006056"/>
    </source>
</evidence>
<dbReference type="EMBL" id="CP003379">
    <property type="protein sequence ID" value="AFL87249.1"/>
    <property type="molecule type" value="Genomic_DNA"/>
</dbReference>
<dbReference type="AlphaFoldDB" id="I3ZDD1"/>
<accession>I3ZDD1</accession>
<evidence type="ECO:0000313" key="1">
    <source>
        <dbReference type="EMBL" id="AFL87249.1"/>
    </source>
</evidence>
<name>I3ZDD1_TERRK</name>
<dbReference type="STRING" id="926566.Terro_0927"/>
<dbReference type="HOGENOM" id="CLU_2412177_0_0_0"/>
<dbReference type="RefSeq" id="WP_014784818.1">
    <property type="nucleotide sequence ID" value="NC_018014.1"/>
</dbReference>
<dbReference type="Proteomes" id="UP000006056">
    <property type="component" value="Chromosome"/>
</dbReference>
<sequence length="105" mass="12460">MAVPVKQIGEAGAKAFSSFRETVQDLLVPELRAIKVQIESLTQEMRLRNEQLVQEMRLRDEQLMQEMRLRDERQTKAIDRLSEKLDFSMEFRDRLTQLEARLPKQ</sequence>